<sequence length="368" mass="43131">MDARQRGITIRGNSVQLSFTFQGVRCRETIPMPPTKTALKELGLKLQAIKHEIRIGTFDYFRHFPYSRKAKEFRKTRPDLYTIKEALINWLRHNQAKLQKSTLQDYNSAIYYHLIPTFGDLTIAELTASKIKEWLSELPCSNKRKGNILTPLRQTFEELYHDEIIDKNPLQRVKNLPNKTREPEPFTQEEVAKILNELTGQAKNLIQFAFYSGLRTSELIALCWQDVDFENNRIFVRSAYVRGQLKDTKTKSGKREVTLQPQAEEALLNQQAFTKQLNETVFHDPHTNQPWRNDQPIRKRIWIPALKKAGINYRNPYQTRHTFASTLLSRGENPLWVAQQMGHKDWGQIRKVYGRWISKIKSDTYNQS</sequence>
<dbReference type="InterPro" id="IPR022000">
    <property type="entry name" value="Min27-like_integrase_DNA_bind"/>
</dbReference>
<dbReference type="OrthoDB" id="5391994at2"/>
<keyword evidence="2" id="KW-0229">DNA integration</keyword>
<dbReference type="CDD" id="cd01189">
    <property type="entry name" value="INT_ICEBs1_C_like"/>
    <property type="match status" value="1"/>
</dbReference>
<name>A0A1H8VJF3_9PROT</name>
<dbReference type="InterPro" id="IPR004107">
    <property type="entry name" value="Integrase_SAM-like_N"/>
</dbReference>
<keyword evidence="3 5" id="KW-0238">DNA-binding</keyword>
<dbReference type="InterPro" id="IPR044068">
    <property type="entry name" value="CB"/>
</dbReference>
<gene>
    <name evidence="8" type="ORF">SAMN05216333_1613</name>
</gene>
<dbReference type="PANTHER" id="PTHR30629:SF2">
    <property type="entry name" value="PROPHAGE INTEGRASE INTS-RELATED"/>
    <property type="match status" value="1"/>
</dbReference>
<dbReference type="InterPro" id="IPR011010">
    <property type="entry name" value="DNA_brk_join_enz"/>
</dbReference>
<dbReference type="SUPFAM" id="SSF56349">
    <property type="entry name" value="DNA breaking-rejoining enzymes"/>
    <property type="match status" value="1"/>
</dbReference>
<dbReference type="AlphaFoldDB" id="A0A1H8VJF3"/>
<dbReference type="InterPro" id="IPR013762">
    <property type="entry name" value="Integrase-like_cat_sf"/>
</dbReference>
<dbReference type="Pfam" id="PF14659">
    <property type="entry name" value="Phage_int_SAM_3"/>
    <property type="match status" value="1"/>
</dbReference>
<dbReference type="GO" id="GO:0006310">
    <property type="term" value="P:DNA recombination"/>
    <property type="evidence" value="ECO:0007669"/>
    <property type="project" value="UniProtKB-KW"/>
</dbReference>
<protein>
    <submittedName>
        <fullName evidence="8">Integrase</fullName>
    </submittedName>
</protein>
<dbReference type="PROSITE" id="PS51898">
    <property type="entry name" value="TYR_RECOMBINASE"/>
    <property type="match status" value="1"/>
</dbReference>
<dbReference type="Pfam" id="PF12167">
    <property type="entry name" value="Arm-DNA-bind_2"/>
    <property type="match status" value="1"/>
</dbReference>
<evidence type="ECO:0000313" key="8">
    <source>
        <dbReference type="EMBL" id="SEP15556.1"/>
    </source>
</evidence>
<dbReference type="GO" id="GO:0003677">
    <property type="term" value="F:DNA binding"/>
    <property type="evidence" value="ECO:0007669"/>
    <property type="project" value="UniProtKB-UniRule"/>
</dbReference>
<keyword evidence="4" id="KW-0233">DNA recombination</keyword>
<dbReference type="InterPro" id="IPR050808">
    <property type="entry name" value="Phage_Integrase"/>
</dbReference>
<evidence type="ECO:0000256" key="1">
    <source>
        <dbReference type="ARBA" id="ARBA00008857"/>
    </source>
</evidence>
<dbReference type="EMBL" id="FODO01000061">
    <property type="protein sequence ID" value="SEP15556.1"/>
    <property type="molecule type" value="Genomic_DNA"/>
</dbReference>
<comment type="similarity">
    <text evidence="1">Belongs to the 'phage' integrase family.</text>
</comment>
<evidence type="ECO:0000256" key="5">
    <source>
        <dbReference type="PROSITE-ProRule" id="PRU01248"/>
    </source>
</evidence>
<evidence type="ECO:0000259" key="6">
    <source>
        <dbReference type="PROSITE" id="PS51898"/>
    </source>
</evidence>
<accession>A0A1H8VJF3</accession>
<reference evidence="9" key="1">
    <citation type="submission" date="2016-10" db="EMBL/GenBank/DDBJ databases">
        <authorList>
            <person name="Varghese N."/>
            <person name="Submissions S."/>
        </authorList>
    </citation>
    <scope>NUCLEOTIDE SEQUENCE [LARGE SCALE GENOMIC DNA]</scope>
    <source>
        <strain evidence="9">Nm76</strain>
    </source>
</reference>
<dbReference type="InterPro" id="IPR002104">
    <property type="entry name" value="Integrase_catalytic"/>
</dbReference>
<evidence type="ECO:0000313" key="9">
    <source>
        <dbReference type="Proteomes" id="UP000198814"/>
    </source>
</evidence>
<evidence type="ECO:0000259" key="7">
    <source>
        <dbReference type="PROSITE" id="PS51900"/>
    </source>
</evidence>
<dbReference type="PROSITE" id="PS51900">
    <property type="entry name" value="CB"/>
    <property type="match status" value="1"/>
</dbReference>
<feature type="domain" description="Tyr recombinase" evidence="6">
    <location>
        <begin position="181"/>
        <end position="366"/>
    </location>
</feature>
<dbReference type="STRING" id="42354.SAMN05216333_1613"/>
<evidence type="ECO:0000256" key="4">
    <source>
        <dbReference type="ARBA" id="ARBA00023172"/>
    </source>
</evidence>
<evidence type="ECO:0000256" key="2">
    <source>
        <dbReference type="ARBA" id="ARBA00022908"/>
    </source>
</evidence>
<dbReference type="PANTHER" id="PTHR30629">
    <property type="entry name" value="PROPHAGE INTEGRASE"/>
    <property type="match status" value="1"/>
</dbReference>
<feature type="domain" description="Core-binding (CB)" evidence="7">
    <location>
        <begin position="81"/>
        <end position="160"/>
    </location>
</feature>
<dbReference type="GO" id="GO:0015074">
    <property type="term" value="P:DNA integration"/>
    <property type="evidence" value="ECO:0007669"/>
    <property type="project" value="UniProtKB-KW"/>
</dbReference>
<dbReference type="InterPro" id="IPR010998">
    <property type="entry name" value="Integrase_recombinase_N"/>
</dbReference>
<dbReference type="RefSeq" id="WP_090322865.1">
    <property type="nucleotide sequence ID" value="NZ_FNOE01000062.1"/>
</dbReference>
<proteinExistence type="inferred from homology"/>
<dbReference type="Pfam" id="PF00589">
    <property type="entry name" value="Phage_integrase"/>
    <property type="match status" value="1"/>
</dbReference>
<dbReference type="Gene3D" id="1.10.150.130">
    <property type="match status" value="1"/>
</dbReference>
<dbReference type="Gene3D" id="1.10.443.10">
    <property type="entry name" value="Intergrase catalytic core"/>
    <property type="match status" value="1"/>
</dbReference>
<keyword evidence="9" id="KW-1185">Reference proteome</keyword>
<dbReference type="Proteomes" id="UP000198814">
    <property type="component" value="Unassembled WGS sequence"/>
</dbReference>
<organism evidence="8 9">
    <name type="scientific">Nitrosomonas oligotropha</name>
    <dbReference type="NCBI Taxonomy" id="42354"/>
    <lineage>
        <taxon>Bacteria</taxon>
        <taxon>Pseudomonadati</taxon>
        <taxon>Pseudomonadota</taxon>
        <taxon>Betaproteobacteria</taxon>
        <taxon>Nitrosomonadales</taxon>
        <taxon>Nitrosomonadaceae</taxon>
        <taxon>Nitrosomonas</taxon>
    </lineage>
</organism>
<evidence type="ECO:0000256" key="3">
    <source>
        <dbReference type="ARBA" id="ARBA00023125"/>
    </source>
</evidence>